<accession>A0A9D4LD48</accession>
<dbReference type="AlphaFoldDB" id="A0A9D4LD48"/>
<dbReference type="EMBL" id="JAIWYP010000003">
    <property type="protein sequence ID" value="KAH3854801.1"/>
    <property type="molecule type" value="Genomic_DNA"/>
</dbReference>
<protein>
    <submittedName>
        <fullName evidence="1">Uncharacterized protein</fullName>
    </submittedName>
</protein>
<reference evidence="1" key="2">
    <citation type="submission" date="2020-11" db="EMBL/GenBank/DDBJ databases">
        <authorList>
            <person name="McCartney M.A."/>
            <person name="Auch B."/>
            <person name="Kono T."/>
            <person name="Mallez S."/>
            <person name="Becker A."/>
            <person name="Gohl D.M."/>
            <person name="Silverstein K.A.T."/>
            <person name="Koren S."/>
            <person name="Bechman K.B."/>
            <person name="Herman A."/>
            <person name="Abrahante J.E."/>
            <person name="Garbe J."/>
        </authorList>
    </citation>
    <scope>NUCLEOTIDE SEQUENCE</scope>
    <source>
        <strain evidence="1">Duluth1</strain>
        <tissue evidence="1">Whole animal</tissue>
    </source>
</reference>
<gene>
    <name evidence="1" type="ORF">DPMN_097350</name>
</gene>
<proteinExistence type="predicted"/>
<comment type="caution">
    <text evidence="1">The sequence shown here is derived from an EMBL/GenBank/DDBJ whole genome shotgun (WGS) entry which is preliminary data.</text>
</comment>
<keyword evidence="2" id="KW-1185">Reference proteome</keyword>
<name>A0A9D4LD48_DREPO</name>
<evidence type="ECO:0000313" key="2">
    <source>
        <dbReference type="Proteomes" id="UP000828390"/>
    </source>
</evidence>
<organism evidence="1 2">
    <name type="scientific">Dreissena polymorpha</name>
    <name type="common">Zebra mussel</name>
    <name type="synonym">Mytilus polymorpha</name>
    <dbReference type="NCBI Taxonomy" id="45954"/>
    <lineage>
        <taxon>Eukaryota</taxon>
        <taxon>Metazoa</taxon>
        <taxon>Spiralia</taxon>
        <taxon>Lophotrochozoa</taxon>
        <taxon>Mollusca</taxon>
        <taxon>Bivalvia</taxon>
        <taxon>Autobranchia</taxon>
        <taxon>Heteroconchia</taxon>
        <taxon>Euheterodonta</taxon>
        <taxon>Imparidentia</taxon>
        <taxon>Neoheterodontei</taxon>
        <taxon>Myida</taxon>
        <taxon>Dreissenoidea</taxon>
        <taxon>Dreissenidae</taxon>
        <taxon>Dreissena</taxon>
    </lineage>
</organism>
<dbReference type="Proteomes" id="UP000828390">
    <property type="component" value="Unassembled WGS sequence"/>
</dbReference>
<evidence type="ECO:0000313" key="1">
    <source>
        <dbReference type="EMBL" id="KAH3854801.1"/>
    </source>
</evidence>
<reference evidence="1" key="1">
    <citation type="journal article" date="2019" name="bioRxiv">
        <title>The Genome of the Zebra Mussel, Dreissena polymorpha: A Resource for Invasive Species Research.</title>
        <authorList>
            <person name="McCartney M.A."/>
            <person name="Auch B."/>
            <person name="Kono T."/>
            <person name="Mallez S."/>
            <person name="Zhang Y."/>
            <person name="Obille A."/>
            <person name="Becker A."/>
            <person name="Abrahante J.E."/>
            <person name="Garbe J."/>
            <person name="Badalamenti J.P."/>
            <person name="Herman A."/>
            <person name="Mangelson H."/>
            <person name="Liachko I."/>
            <person name="Sullivan S."/>
            <person name="Sone E.D."/>
            <person name="Koren S."/>
            <person name="Silverstein K.A.T."/>
            <person name="Beckman K.B."/>
            <person name="Gohl D.M."/>
        </authorList>
    </citation>
    <scope>NUCLEOTIDE SEQUENCE</scope>
    <source>
        <strain evidence="1">Duluth1</strain>
        <tissue evidence="1">Whole animal</tissue>
    </source>
</reference>
<sequence>MSCPYCDSPQRVKCPAHTVTHLNMFQVLPYCDSTQRVPGPALTVTHLNMFQVLPVL</sequence>